<feature type="transmembrane region" description="Helical" evidence="1">
    <location>
        <begin position="335"/>
        <end position="353"/>
    </location>
</feature>
<proteinExistence type="predicted"/>
<organism evidence="3">
    <name type="scientific">Schizaphis graminum</name>
    <name type="common">Green bug aphid</name>
    <dbReference type="NCBI Taxonomy" id="13262"/>
    <lineage>
        <taxon>Eukaryota</taxon>
        <taxon>Metazoa</taxon>
        <taxon>Ecdysozoa</taxon>
        <taxon>Arthropoda</taxon>
        <taxon>Hexapoda</taxon>
        <taxon>Insecta</taxon>
        <taxon>Pterygota</taxon>
        <taxon>Neoptera</taxon>
        <taxon>Paraneoptera</taxon>
        <taxon>Hemiptera</taxon>
        <taxon>Sternorrhyncha</taxon>
        <taxon>Aphidomorpha</taxon>
        <taxon>Aphidoidea</taxon>
        <taxon>Aphididae</taxon>
        <taxon>Aphidini</taxon>
        <taxon>Schizaphis</taxon>
    </lineage>
</organism>
<keyword evidence="1" id="KW-0812">Transmembrane</keyword>
<dbReference type="PROSITE" id="PS01186">
    <property type="entry name" value="EGF_2"/>
    <property type="match status" value="1"/>
</dbReference>
<sequence>MRHTTSIYTRYIYTYGISHYCIRPSPWRCGSGVGGDGGGCGGDRARRDDVAVVCIIAIMRATRAARRLATARTARPRRQGVSGAPALPHIVRYSSVYICARTVLYIYVYSTRRVAAFFNSDTHTHTHTHTPIAIGDRRRGPFVVETRRRGHVYETVMAQWTVHAFLAAYCCCLMAALLLPQPAAGMTVVAAGGSRVTAAADTAAGVAVPSPSSAARNKRWSTTFGANSSNKNVTVNNAVQDCSTDSDCLDTAFTSCALDPSDKKKKCLCADGKQPLNGDCLKKPRALKTSCETDVECLPNAICKNNATLTNPRLKICACKDGFIEEKESCNYADLLTFNYTILLIAVFTSWIWNDRRA</sequence>
<evidence type="ECO:0000313" key="3">
    <source>
        <dbReference type="EMBL" id="MBY31769.1"/>
    </source>
</evidence>
<feature type="transmembrane region" description="Helical" evidence="1">
    <location>
        <begin position="157"/>
        <end position="179"/>
    </location>
</feature>
<dbReference type="AlphaFoldDB" id="A0A2S2PQN3"/>
<dbReference type="InterPro" id="IPR006149">
    <property type="entry name" value="EB_dom"/>
</dbReference>
<evidence type="ECO:0000259" key="2">
    <source>
        <dbReference type="PROSITE" id="PS01186"/>
    </source>
</evidence>
<dbReference type="EMBL" id="GGMR01019150">
    <property type="protein sequence ID" value="MBY31769.1"/>
    <property type="molecule type" value="Transcribed_RNA"/>
</dbReference>
<keyword evidence="1" id="KW-1133">Transmembrane helix</keyword>
<dbReference type="InterPro" id="IPR000742">
    <property type="entry name" value="EGF"/>
</dbReference>
<gene>
    <name evidence="3" type="ORF">g.90504</name>
</gene>
<protein>
    <recommendedName>
        <fullName evidence="2">EGF-like domain-containing protein</fullName>
    </recommendedName>
</protein>
<evidence type="ECO:0000256" key="1">
    <source>
        <dbReference type="SAM" id="Phobius"/>
    </source>
</evidence>
<feature type="domain" description="EGF-like" evidence="2">
    <location>
        <begin position="317"/>
        <end position="330"/>
    </location>
</feature>
<keyword evidence="1" id="KW-0472">Membrane</keyword>
<dbReference type="Pfam" id="PF01683">
    <property type="entry name" value="EB"/>
    <property type="match status" value="1"/>
</dbReference>
<name>A0A2S2PQN3_SCHGA</name>
<accession>A0A2S2PQN3</accession>
<reference evidence="3" key="1">
    <citation type="submission" date="2018-04" db="EMBL/GenBank/DDBJ databases">
        <title>Transcriptome of Schizaphis graminum biotype I.</title>
        <authorList>
            <person name="Scully E.D."/>
            <person name="Geib S.M."/>
            <person name="Palmer N.A."/>
            <person name="Koch K."/>
            <person name="Bradshaw J."/>
            <person name="Heng-Moss T."/>
            <person name="Sarath G."/>
        </authorList>
    </citation>
    <scope>NUCLEOTIDE SEQUENCE</scope>
</reference>